<reference evidence="1" key="2">
    <citation type="submission" date="2006-01" db="EMBL/GenBank/DDBJ databases">
        <authorList>
            <person name="Genoscope"/>
        </authorList>
    </citation>
    <scope>NUCLEOTIDE SEQUENCE</scope>
</reference>
<name>Q1PYV9_KUEST</name>
<gene>
    <name evidence="1" type="ORF">kustd1519</name>
</gene>
<dbReference type="EMBL" id="CT573072">
    <property type="protein sequence ID" value="CAJ72264.1"/>
    <property type="molecule type" value="Genomic_DNA"/>
</dbReference>
<evidence type="ECO:0000313" key="1">
    <source>
        <dbReference type="EMBL" id="CAJ72264.1"/>
    </source>
</evidence>
<proteinExistence type="predicted"/>
<organism evidence="1">
    <name type="scientific">Kuenenia stuttgartiensis</name>
    <dbReference type="NCBI Taxonomy" id="174633"/>
    <lineage>
        <taxon>Bacteria</taxon>
        <taxon>Pseudomonadati</taxon>
        <taxon>Planctomycetota</taxon>
        <taxon>Candidatus Brocadiia</taxon>
        <taxon>Candidatus Brocadiales</taxon>
        <taxon>Candidatus Brocadiaceae</taxon>
        <taxon>Candidatus Kuenenia</taxon>
    </lineage>
</organism>
<sequence length="55" mass="6212">MKREIIICSATNLVALHDYIVRQTMFLSLYFCISELVSDLIFLAGRLSYAAATLI</sequence>
<accession>Q1PYV9</accession>
<dbReference type="AlphaFoldDB" id="Q1PYV9"/>
<reference evidence="1" key="1">
    <citation type="journal article" date="2006" name="Nature">
        <title>Deciphering the evolution and metabolism of an anammox bacterium from a community genome.</title>
        <authorList>
            <person name="Strous M."/>
            <person name="Pelletier E."/>
            <person name="Mangenot S."/>
            <person name="Rattei T."/>
            <person name="Lehner A."/>
            <person name="Taylor M.W."/>
            <person name="Horn M."/>
            <person name="Daims H."/>
            <person name="Bartol-Mavel D."/>
            <person name="Wincker P."/>
            <person name="Barbe V."/>
            <person name="Fonknechten N."/>
            <person name="Vallenet D."/>
            <person name="Segurens B."/>
            <person name="Schenowitz-Truong C."/>
            <person name="Medigue C."/>
            <person name="Collingro A."/>
            <person name="Snel B."/>
            <person name="Dutilh B.E."/>
            <person name="OpDenCamp H.J.M."/>
            <person name="vanDerDrift C."/>
            <person name="Cirpus I."/>
            <person name="vanDePas-Schoonen K.T."/>
            <person name="Harhangi H.R."/>
            <person name="vanNiftrik L."/>
            <person name="Schmid M."/>
            <person name="Keltjens J."/>
            <person name="vanDeVossenberg J."/>
            <person name="Kartal B."/>
            <person name="Meier H."/>
            <person name="Frishman D."/>
            <person name="Huynen M.A."/>
            <person name="Mewes H."/>
            <person name="Weissenbach J."/>
            <person name="Jetten M.S.M."/>
            <person name="Wagner M."/>
            <person name="LePaslier D."/>
        </authorList>
    </citation>
    <scope>NUCLEOTIDE SEQUENCE</scope>
</reference>
<protein>
    <submittedName>
        <fullName evidence="1">Uncharacterized protein</fullName>
    </submittedName>
</protein>